<evidence type="ECO:0000256" key="16">
    <source>
        <dbReference type="ARBA" id="ARBA00048493"/>
    </source>
</evidence>
<feature type="active site" description="Proton acceptor" evidence="18">
    <location>
        <position position="362"/>
    </location>
</feature>
<protein>
    <recommendedName>
        <fullName evidence="18">Bifunctional protein GlmU</fullName>
    </recommendedName>
    <domain>
        <recommendedName>
            <fullName evidence="18">UDP-N-acetylglucosamine pyrophosphorylase</fullName>
            <ecNumber evidence="18">2.7.7.23</ecNumber>
        </recommendedName>
        <alternativeName>
            <fullName evidence="18">N-acetylglucosamine-1-phosphate uridyltransferase</fullName>
        </alternativeName>
    </domain>
    <domain>
        <recommendedName>
            <fullName evidence="18">Glucosamine-1-phosphate N-acetyltransferase</fullName>
            <ecNumber evidence="18">2.3.1.157</ecNumber>
        </recommendedName>
    </domain>
</protein>
<comment type="cofactor">
    <cofactor evidence="18">
        <name>Mg(2+)</name>
        <dbReference type="ChEBI" id="CHEBI:18420"/>
    </cofactor>
    <text evidence="18">Binds 1 Mg(2+) ion per subunit.</text>
</comment>
<dbReference type="Gene3D" id="3.90.550.10">
    <property type="entry name" value="Spore Coat Polysaccharide Biosynthesis Protein SpsA, Chain A"/>
    <property type="match status" value="1"/>
</dbReference>
<evidence type="ECO:0000256" key="15">
    <source>
        <dbReference type="ARBA" id="ARBA00048247"/>
    </source>
</evidence>
<evidence type="ECO:0000256" key="12">
    <source>
        <dbReference type="ARBA" id="ARBA00023268"/>
    </source>
</evidence>
<dbReference type="Pfam" id="PF12804">
    <property type="entry name" value="NTP_transf_3"/>
    <property type="match status" value="1"/>
</dbReference>
<dbReference type="InterPro" id="IPR001451">
    <property type="entry name" value="Hexapep"/>
</dbReference>
<feature type="binding site" evidence="18">
    <location>
        <position position="439"/>
    </location>
    <ligand>
        <name>acetyl-CoA</name>
        <dbReference type="ChEBI" id="CHEBI:57288"/>
    </ligand>
</feature>
<feature type="binding site" evidence="18">
    <location>
        <position position="75"/>
    </location>
    <ligand>
        <name>UDP-N-acetyl-alpha-D-glucosamine</name>
        <dbReference type="ChEBI" id="CHEBI:57705"/>
    </ligand>
</feature>
<feature type="binding site" evidence="18">
    <location>
        <position position="376"/>
    </location>
    <ligand>
        <name>UDP-N-acetyl-alpha-D-glucosamine</name>
        <dbReference type="ChEBI" id="CHEBI:57705"/>
    </ligand>
</feature>
<dbReference type="GO" id="GO:0003977">
    <property type="term" value="F:UDP-N-acetylglucosamine diphosphorylase activity"/>
    <property type="evidence" value="ECO:0007669"/>
    <property type="project" value="UniProtKB-UniRule"/>
</dbReference>
<comment type="pathway">
    <text evidence="18">Nucleotide-sugar biosynthesis; UDP-N-acetyl-alpha-D-glucosamine biosynthesis; UDP-N-acetyl-alpha-D-glucosamine from N-acetyl-alpha-D-glucosamine 1-phosphate: step 1/1.</text>
</comment>
<feature type="binding site" evidence="18">
    <location>
        <position position="226"/>
    </location>
    <ligand>
        <name>UDP-N-acetyl-alpha-D-glucosamine</name>
        <dbReference type="ChEBI" id="CHEBI:57705"/>
    </ligand>
</feature>
<evidence type="ECO:0000256" key="14">
    <source>
        <dbReference type="ARBA" id="ARBA00023316"/>
    </source>
</evidence>
<feature type="region of interest" description="Pyrophosphorylase" evidence="18">
    <location>
        <begin position="1"/>
        <end position="228"/>
    </location>
</feature>
<dbReference type="HAMAP" id="MF_01631">
    <property type="entry name" value="GlmU"/>
    <property type="match status" value="1"/>
</dbReference>
<dbReference type="RefSeq" id="WP_109202056.1">
    <property type="nucleotide sequence ID" value="NZ_QEWS01000007.1"/>
</dbReference>
<feature type="binding site" evidence="18">
    <location>
        <position position="23"/>
    </location>
    <ligand>
        <name>UDP-N-acetyl-alpha-D-glucosamine</name>
        <dbReference type="ChEBI" id="CHEBI:57705"/>
    </ligand>
</feature>
<comment type="catalytic activity">
    <reaction evidence="15 18">
        <text>alpha-D-glucosamine 1-phosphate + acetyl-CoA = N-acetyl-alpha-D-glucosamine 1-phosphate + CoA + H(+)</text>
        <dbReference type="Rhea" id="RHEA:13725"/>
        <dbReference type="ChEBI" id="CHEBI:15378"/>
        <dbReference type="ChEBI" id="CHEBI:57287"/>
        <dbReference type="ChEBI" id="CHEBI:57288"/>
        <dbReference type="ChEBI" id="CHEBI:57776"/>
        <dbReference type="ChEBI" id="CHEBI:58516"/>
        <dbReference type="EC" id="2.3.1.157"/>
    </reaction>
</comment>
<comment type="similarity">
    <text evidence="2 18">In the C-terminal section; belongs to the transferase hexapeptide repeat family.</text>
</comment>
<dbReference type="InterPro" id="IPR056729">
    <property type="entry name" value="GMPPB_C"/>
</dbReference>
<organism evidence="21 23">
    <name type="scientific">Ignatzschineria cameli</name>
    <dbReference type="NCBI Taxonomy" id="2182793"/>
    <lineage>
        <taxon>Bacteria</taxon>
        <taxon>Pseudomonadati</taxon>
        <taxon>Pseudomonadota</taxon>
        <taxon>Gammaproteobacteria</taxon>
        <taxon>Cardiobacteriales</taxon>
        <taxon>Ignatzschineriaceae</taxon>
        <taxon>Ignatzschineria</taxon>
    </lineage>
</organism>
<dbReference type="Pfam" id="PF25087">
    <property type="entry name" value="GMPPB_C"/>
    <property type="match status" value="1"/>
</dbReference>
<dbReference type="GO" id="GO:0000287">
    <property type="term" value="F:magnesium ion binding"/>
    <property type="evidence" value="ECO:0007669"/>
    <property type="project" value="UniProtKB-UniRule"/>
</dbReference>
<keyword evidence="11 18" id="KW-0573">Peptidoglycan synthesis</keyword>
<feature type="binding site" evidence="18">
    <location>
        <position position="154"/>
    </location>
    <ligand>
        <name>UDP-N-acetyl-alpha-D-glucosamine</name>
        <dbReference type="ChEBI" id="CHEBI:57705"/>
    </ligand>
</feature>
<dbReference type="InterPro" id="IPR050065">
    <property type="entry name" value="GlmU-like"/>
</dbReference>
<comment type="similarity">
    <text evidence="3 18">In the N-terminal section; belongs to the N-acetylglucosamine-1-phosphate uridyltransferase family.</text>
</comment>
<dbReference type="Pfam" id="PF14602">
    <property type="entry name" value="Hexapep_2"/>
    <property type="match status" value="1"/>
</dbReference>
<dbReference type="Proteomes" id="UP000245217">
    <property type="component" value="Unassembled WGS sequence"/>
</dbReference>
<comment type="caution">
    <text evidence="21">The sequence shown here is derived from an EMBL/GenBank/DDBJ whole genome shotgun (WGS) entry which is preliminary data.</text>
</comment>
<comment type="subcellular location">
    <subcellularLocation>
        <location evidence="1 18">Cytoplasm</location>
    </subcellularLocation>
</comment>
<feature type="binding site" evidence="18">
    <location>
        <begin position="9"/>
        <end position="12"/>
    </location>
    <ligand>
        <name>UDP-N-acetyl-alpha-D-glucosamine</name>
        <dbReference type="ChEBI" id="CHEBI:57705"/>
    </ligand>
</feature>
<evidence type="ECO:0000313" key="23">
    <source>
        <dbReference type="Proteomes" id="UP000245059"/>
    </source>
</evidence>
<keyword evidence="14 18" id="KW-0961">Cell wall biogenesis/degradation</keyword>
<dbReference type="AlphaFoldDB" id="A0A2U2ALE2"/>
<feature type="binding site" evidence="18">
    <location>
        <position position="169"/>
    </location>
    <ligand>
        <name>UDP-N-acetyl-alpha-D-glucosamine</name>
        <dbReference type="ChEBI" id="CHEBI:57705"/>
    </ligand>
</feature>
<evidence type="ECO:0000256" key="6">
    <source>
        <dbReference type="ARBA" id="ARBA00022695"/>
    </source>
</evidence>
<keyword evidence="10 18" id="KW-0133">Cell shape</keyword>
<evidence type="ECO:0000313" key="21">
    <source>
        <dbReference type="EMBL" id="PWD83946.1"/>
    </source>
</evidence>
<dbReference type="InterPro" id="IPR029044">
    <property type="entry name" value="Nucleotide-diphossugar_trans"/>
</dbReference>
<feature type="binding site" evidence="18">
    <location>
        <begin position="102"/>
        <end position="104"/>
    </location>
    <ligand>
        <name>UDP-N-acetyl-alpha-D-glucosamine</name>
        <dbReference type="ChEBI" id="CHEBI:57705"/>
    </ligand>
</feature>
<feature type="binding site" evidence="18">
    <location>
        <position position="404"/>
    </location>
    <ligand>
        <name>acetyl-CoA</name>
        <dbReference type="ChEBI" id="CHEBI:57288"/>
    </ligand>
</feature>
<dbReference type="GO" id="GO:0016020">
    <property type="term" value="C:membrane"/>
    <property type="evidence" value="ECO:0007669"/>
    <property type="project" value="GOC"/>
</dbReference>
<evidence type="ECO:0000256" key="9">
    <source>
        <dbReference type="ARBA" id="ARBA00022842"/>
    </source>
</evidence>
<proteinExistence type="inferred from homology"/>
<feature type="binding site" evidence="18">
    <location>
        <position position="226"/>
    </location>
    <ligand>
        <name>Mg(2+)</name>
        <dbReference type="ChEBI" id="CHEBI:18420"/>
    </ligand>
</feature>
<name>A0A2U2ALE2_9GAMM</name>
<dbReference type="EMBL" id="QEWW01000007">
    <property type="protein sequence ID" value="PWD83946.1"/>
    <property type="molecule type" value="Genomic_DNA"/>
</dbReference>
<dbReference type="OrthoDB" id="9775031at2"/>
<sequence length="458" mass="50453">MKKLSIVILAAGLGSRMKSALPKPLHKIGGKPMLEHVLESARKLNPDRLVVVYGHRGEELQAAFTHHDDITWAKQETFEGTGDAMKYALPYTIEDSTVLVLYGDTPLIRAETLEKLVKNAENTRLNWLISSVEDPTGYGRIIRDHNHHMIAIIEEKDANETEKEIKEINTGIFAICQNFLKEALPQITNDNQQNEYYLTDVAKLAVQNEITIHTISEDPAVIQGVNDRIQLANLERYYQQEMAKNLMLNGITIDHPDSLTIRGYVQNDLDCHIEANVILEGNVVLGKNVVIRTGSVLKNVVIGDNTIIHPYSVIENASIGANASIGPFARIRENSKLGDNTRIGNFVETKNSTLADGAKASHLAYLGDATIGRESNIGAGVITCNYDGANKHQTIIGDHAFIGSNSSLIAPVKIGHHAATAAGSIVPKDVKDHTLVRNRLEPIHVENWEMPKKGESKK</sequence>
<dbReference type="SUPFAM" id="SSF53448">
    <property type="entry name" value="Nucleotide-diphospho-sugar transferases"/>
    <property type="match status" value="1"/>
</dbReference>
<evidence type="ECO:0000256" key="7">
    <source>
        <dbReference type="ARBA" id="ARBA00022723"/>
    </source>
</evidence>
<feature type="binding site" evidence="18">
    <location>
        <position position="350"/>
    </location>
    <ligand>
        <name>UDP-N-acetyl-alpha-D-glucosamine</name>
        <dbReference type="ChEBI" id="CHEBI:57705"/>
    </ligand>
</feature>
<dbReference type="GO" id="GO:0019134">
    <property type="term" value="F:glucosamine-1-phosphate N-acetyltransferase activity"/>
    <property type="evidence" value="ECO:0007669"/>
    <property type="project" value="UniProtKB-UniRule"/>
</dbReference>
<dbReference type="GO" id="GO:0005737">
    <property type="term" value="C:cytoplasm"/>
    <property type="evidence" value="ECO:0007669"/>
    <property type="project" value="UniProtKB-SubCell"/>
</dbReference>
<keyword evidence="13 18" id="KW-0012">Acyltransferase</keyword>
<evidence type="ECO:0000313" key="22">
    <source>
        <dbReference type="EMBL" id="PWD90694.1"/>
    </source>
</evidence>
<evidence type="ECO:0000256" key="2">
    <source>
        <dbReference type="ARBA" id="ARBA00007707"/>
    </source>
</evidence>
<keyword evidence="24" id="KW-1185">Reference proteome</keyword>
<dbReference type="GO" id="GO:0008360">
    <property type="term" value="P:regulation of cell shape"/>
    <property type="evidence" value="ECO:0007669"/>
    <property type="project" value="UniProtKB-KW"/>
</dbReference>
<dbReference type="PANTHER" id="PTHR43584:SF3">
    <property type="entry name" value="BIFUNCTIONAL PROTEIN GLMU"/>
    <property type="match status" value="1"/>
</dbReference>
<keyword evidence="5 18" id="KW-0808">Transferase</keyword>
<feature type="binding site" evidence="18">
    <location>
        <position position="139"/>
    </location>
    <ligand>
        <name>UDP-N-acetyl-alpha-D-glucosamine</name>
        <dbReference type="ChEBI" id="CHEBI:57705"/>
    </ligand>
</feature>
<evidence type="ECO:0000256" key="17">
    <source>
        <dbReference type="ARBA" id="ARBA00049628"/>
    </source>
</evidence>
<evidence type="ECO:0000256" key="10">
    <source>
        <dbReference type="ARBA" id="ARBA00022960"/>
    </source>
</evidence>
<feature type="region of interest" description="N-acetyltransferase" evidence="18">
    <location>
        <begin position="250"/>
        <end position="458"/>
    </location>
</feature>
<evidence type="ECO:0000313" key="24">
    <source>
        <dbReference type="Proteomes" id="UP000245217"/>
    </source>
</evidence>
<reference evidence="23 24" key="2">
    <citation type="submission" date="2018-05" db="EMBL/GenBank/DDBJ databases">
        <title>Ignatzschineria dubaiensis sp. nov., isolated from necrotic foot tissues of dromedaries (Camelus dromedarius) and associated maggots in Dubai, United Arab Emirates.</title>
        <authorList>
            <person name="Tsang C.C."/>
            <person name="Tang J.Y.M."/>
            <person name="Fong J.Y.H."/>
            <person name="Kinne J."/>
            <person name="Lee H.H."/>
            <person name="Joseph M."/>
            <person name="Jose S."/>
            <person name="Schuster R.K."/>
            <person name="Tang Y."/>
            <person name="Sivakumar S."/>
            <person name="Chen J.H.K."/>
            <person name="Teng J.L.L."/>
            <person name="Lau S.K.P."/>
            <person name="Wernery U."/>
            <person name="Woo P.C.Y."/>
        </authorList>
    </citation>
    <scope>NUCLEOTIDE SEQUENCE [LARGE SCALE GENOMIC DNA]</scope>
    <source>
        <strain evidence="23">UAE-HKU57</strain>
        <strain evidence="24">UAE-HKU58</strain>
    </source>
</reference>
<dbReference type="GO" id="GO:0006048">
    <property type="term" value="P:UDP-N-acetylglucosamine biosynthetic process"/>
    <property type="evidence" value="ECO:0007669"/>
    <property type="project" value="UniProtKB-UniPathway"/>
</dbReference>
<dbReference type="InterPro" id="IPR005882">
    <property type="entry name" value="Bifunctional_GlmU"/>
</dbReference>
<evidence type="ECO:0000256" key="11">
    <source>
        <dbReference type="ARBA" id="ARBA00022984"/>
    </source>
</evidence>
<evidence type="ECO:0000256" key="18">
    <source>
        <dbReference type="HAMAP-Rule" id="MF_01631"/>
    </source>
</evidence>
<feature type="binding site" evidence="18">
    <location>
        <position position="365"/>
    </location>
    <ligand>
        <name>UDP-N-acetyl-alpha-D-glucosamine</name>
        <dbReference type="ChEBI" id="CHEBI:57705"/>
    </ligand>
</feature>
<feature type="domain" description="MobA-like NTP transferase" evidence="19">
    <location>
        <begin position="7"/>
        <end position="124"/>
    </location>
</feature>
<keyword evidence="12 18" id="KW-0511">Multifunctional enzyme</keyword>
<comment type="pathway">
    <text evidence="18">Nucleotide-sugar biosynthesis; UDP-N-acetyl-alpha-D-glucosamine biosynthesis; N-acetyl-alpha-D-glucosamine 1-phosphate from alpha-D-glucosamine 6-phosphate (route II): step 2/2.</text>
</comment>
<dbReference type="NCBIfam" id="TIGR01173">
    <property type="entry name" value="glmU"/>
    <property type="match status" value="1"/>
</dbReference>
<accession>A0A2U2ALE2</accession>
<dbReference type="PANTHER" id="PTHR43584">
    <property type="entry name" value="NUCLEOTIDYL TRANSFERASE"/>
    <property type="match status" value="1"/>
</dbReference>
<evidence type="ECO:0000259" key="19">
    <source>
        <dbReference type="Pfam" id="PF12804"/>
    </source>
</evidence>
<evidence type="ECO:0000256" key="4">
    <source>
        <dbReference type="ARBA" id="ARBA00022490"/>
    </source>
</evidence>
<evidence type="ECO:0000256" key="5">
    <source>
        <dbReference type="ARBA" id="ARBA00022679"/>
    </source>
</evidence>
<dbReference type="Proteomes" id="UP000245059">
    <property type="component" value="Unassembled WGS sequence"/>
</dbReference>
<dbReference type="EC" id="2.3.1.157" evidence="18"/>
<feature type="region of interest" description="Linker" evidence="18">
    <location>
        <begin position="229"/>
        <end position="249"/>
    </location>
</feature>
<keyword evidence="4 18" id="KW-0963">Cytoplasm</keyword>
<dbReference type="InterPro" id="IPR038009">
    <property type="entry name" value="GlmU_C_LbH"/>
</dbReference>
<evidence type="ECO:0000256" key="3">
    <source>
        <dbReference type="ARBA" id="ARBA00007947"/>
    </source>
</evidence>
<dbReference type="GO" id="GO:0009245">
    <property type="term" value="P:lipid A biosynthetic process"/>
    <property type="evidence" value="ECO:0007669"/>
    <property type="project" value="UniProtKB-UniRule"/>
</dbReference>
<comment type="pathway">
    <text evidence="18">Bacterial outer membrane biogenesis; LPS lipid A biosynthesis.</text>
</comment>
<feature type="domain" description="Mannose-1-phosphate guanyltransferase C-terminal" evidence="20">
    <location>
        <begin position="265"/>
        <end position="342"/>
    </location>
</feature>
<dbReference type="GO" id="GO:0071555">
    <property type="term" value="P:cell wall organization"/>
    <property type="evidence" value="ECO:0007669"/>
    <property type="project" value="UniProtKB-KW"/>
</dbReference>
<evidence type="ECO:0000259" key="20">
    <source>
        <dbReference type="Pfam" id="PF25087"/>
    </source>
</evidence>
<feature type="binding site" evidence="18">
    <location>
        <begin position="385"/>
        <end position="386"/>
    </location>
    <ligand>
        <name>acetyl-CoA</name>
        <dbReference type="ChEBI" id="CHEBI:57288"/>
    </ligand>
</feature>
<gene>
    <name evidence="18 21" type="primary">glmU</name>
    <name evidence="21" type="ORF">DC077_08750</name>
    <name evidence="22" type="ORF">DC078_08085</name>
</gene>
<dbReference type="InterPro" id="IPR025877">
    <property type="entry name" value="MobA-like_NTP_Trfase"/>
</dbReference>
<feature type="binding site" evidence="18">
    <location>
        <position position="422"/>
    </location>
    <ligand>
        <name>acetyl-CoA</name>
        <dbReference type="ChEBI" id="CHEBI:57288"/>
    </ligand>
</feature>
<dbReference type="UniPathway" id="UPA00113">
    <property type="reaction ID" value="UER00532"/>
</dbReference>
<feature type="binding site" evidence="18">
    <location>
        <position position="104"/>
    </location>
    <ligand>
        <name>Mg(2+)</name>
        <dbReference type="ChEBI" id="CHEBI:18420"/>
    </ligand>
</feature>
<evidence type="ECO:0000256" key="13">
    <source>
        <dbReference type="ARBA" id="ARBA00023315"/>
    </source>
</evidence>
<dbReference type="Gene3D" id="2.160.10.10">
    <property type="entry name" value="Hexapeptide repeat proteins"/>
    <property type="match status" value="1"/>
</dbReference>
<dbReference type="CDD" id="cd02540">
    <property type="entry name" value="GT2_GlmU_N_bac"/>
    <property type="match status" value="1"/>
</dbReference>
<keyword evidence="8 18" id="KW-0677">Repeat</keyword>
<evidence type="ECO:0000256" key="1">
    <source>
        <dbReference type="ARBA" id="ARBA00004496"/>
    </source>
</evidence>
<feature type="binding site" evidence="18">
    <location>
        <position position="332"/>
    </location>
    <ligand>
        <name>UDP-N-acetyl-alpha-D-glucosamine</name>
        <dbReference type="ChEBI" id="CHEBI:57705"/>
    </ligand>
</feature>
<dbReference type="EMBL" id="QEWV01000008">
    <property type="protein sequence ID" value="PWD90694.1"/>
    <property type="molecule type" value="Genomic_DNA"/>
</dbReference>
<comment type="catalytic activity">
    <reaction evidence="16 18">
        <text>N-acetyl-alpha-D-glucosamine 1-phosphate + UTP + H(+) = UDP-N-acetyl-alpha-D-glucosamine + diphosphate</text>
        <dbReference type="Rhea" id="RHEA:13509"/>
        <dbReference type="ChEBI" id="CHEBI:15378"/>
        <dbReference type="ChEBI" id="CHEBI:33019"/>
        <dbReference type="ChEBI" id="CHEBI:46398"/>
        <dbReference type="ChEBI" id="CHEBI:57705"/>
        <dbReference type="ChEBI" id="CHEBI:57776"/>
        <dbReference type="EC" id="2.7.7.23"/>
    </reaction>
</comment>
<dbReference type="GO" id="GO:0000902">
    <property type="term" value="P:cell morphogenesis"/>
    <property type="evidence" value="ECO:0007669"/>
    <property type="project" value="UniProtKB-UniRule"/>
</dbReference>
<dbReference type="UniPathway" id="UPA00973"/>
<comment type="subunit">
    <text evidence="18">Homotrimer.</text>
</comment>
<keyword evidence="7 18" id="KW-0479">Metal-binding</keyword>
<dbReference type="GO" id="GO:0009252">
    <property type="term" value="P:peptidoglycan biosynthetic process"/>
    <property type="evidence" value="ECO:0007669"/>
    <property type="project" value="UniProtKB-UniRule"/>
</dbReference>
<reference evidence="21" key="1">
    <citation type="journal article" date="2018" name="Genome Announc.">
        <title>Ignatzschineria cameli sp. nov., isolated from necrotic foot tissue of dromedaries (Camelus dromedarius) and associated maggots (Wohlfahrtia species) in Dubai.</title>
        <authorList>
            <person name="Tsang C.C."/>
            <person name="Tang J.Y."/>
            <person name="Fong J.Y."/>
            <person name="Kinne J."/>
            <person name="Lee H.H."/>
            <person name="Joseph M."/>
            <person name="Jose S."/>
            <person name="Schuster R.K."/>
            <person name="Tang Y."/>
            <person name="Sivakumar S."/>
            <person name="Chen J.H."/>
            <person name="Teng J.L."/>
            <person name="Lau S.K."/>
            <person name="Wernery U."/>
            <person name="Woo P.C."/>
        </authorList>
    </citation>
    <scope>NUCLEOTIDE SEQUENCE</scope>
    <source>
        <strain evidence="21">UAE-HKU57</strain>
        <strain evidence="22">UAE-HKU58</strain>
    </source>
</reference>
<keyword evidence="9 18" id="KW-0460">Magnesium</keyword>
<keyword evidence="6 18" id="KW-0548">Nucleotidyltransferase</keyword>
<dbReference type="CDD" id="cd03353">
    <property type="entry name" value="LbH_GlmU_C"/>
    <property type="match status" value="1"/>
</dbReference>
<evidence type="ECO:0000256" key="8">
    <source>
        <dbReference type="ARBA" id="ARBA00022737"/>
    </source>
</evidence>
<dbReference type="SUPFAM" id="SSF51161">
    <property type="entry name" value="Trimeric LpxA-like enzymes"/>
    <property type="match status" value="1"/>
</dbReference>
<feature type="binding site" evidence="18">
    <location>
        <position position="379"/>
    </location>
    <ligand>
        <name>acetyl-CoA</name>
        <dbReference type="ChEBI" id="CHEBI:57288"/>
    </ligand>
</feature>
<comment type="function">
    <text evidence="17 18">Catalyzes the last two sequential reactions in the de novo biosynthetic pathway for UDP-N-acetylglucosamine (UDP-GlcNAc). The C-terminal domain catalyzes the transfer of acetyl group from acetyl coenzyme A to glucosamine-1-phosphate (GlcN-1-P) to produce N-acetylglucosamine-1-phosphate (GlcNAc-1-P), which is converted into UDP-GlcNAc by the transfer of uridine 5-monophosphate (from uridine 5-triphosphate), a reaction catalyzed by the N-terminal domain.</text>
</comment>
<dbReference type="InterPro" id="IPR011004">
    <property type="entry name" value="Trimer_LpxA-like_sf"/>
</dbReference>
<dbReference type="EC" id="2.7.7.23" evidence="18"/>
<feature type="binding site" evidence="18">
    <location>
        <begin position="80"/>
        <end position="81"/>
    </location>
    <ligand>
        <name>UDP-N-acetyl-alpha-D-glucosamine</name>
        <dbReference type="ChEBI" id="CHEBI:57705"/>
    </ligand>
</feature>